<accession>A0A077WFZ6</accession>
<feature type="region of interest" description="Disordered" evidence="1">
    <location>
        <begin position="38"/>
        <end position="109"/>
    </location>
</feature>
<protein>
    <submittedName>
        <fullName evidence="3">Uncharacterized protein</fullName>
    </submittedName>
</protein>
<dbReference type="EMBL" id="LK023320">
    <property type="protein sequence ID" value="CDS06531.1"/>
    <property type="molecule type" value="Genomic_DNA"/>
</dbReference>
<evidence type="ECO:0000256" key="1">
    <source>
        <dbReference type="SAM" id="MobiDB-lite"/>
    </source>
</evidence>
<dbReference type="AlphaFoldDB" id="A0A077WFZ6"/>
<gene>
    <name evidence="3" type="ORF">LRAMOSA09059</name>
</gene>
<feature type="chain" id="PRO_5001726494" evidence="2">
    <location>
        <begin position="27"/>
        <end position="170"/>
    </location>
</feature>
<feature type="compositionally biased region" description="Low complexity" evidence="1">
    <location>
        <begin position="60"/>
        <end position="72"/>
    </location>
</feature>
<feature type="signal peptide" evidence="2">
    <location>
        <begin position="1"/>
        <end position="26"/>
    </location>
</feature>
<keyword evidence="2" id="KW-0732">Signal</keyword>
<sequence length="170" mass="18190">MHTRILFKLTFATILALLLFIAPSSAMDFEDMVKQAMESEKSPASSKAVGNGEPISDSHPPTADTGATGAAPNDINQQPSPSTEDKKATKQQDQQKPELGSIGKNLKNPNANSTSYGDCLSGCAKIVDSLTKSCKELCDPKKGSCYDECDQNIKTQLDGCKEDCKTQKDA</sequence>
<proteinExistence type="predicted"/>
<dbReference type="OrthoDB" id="10468070at2759"/>
<feature type="compositionally biased region" description="Basic and acidic residues" evidence="1">
    <location>
        <begin position="83"/>
        <end position="96"/>
    </location>
</feature>
<organism evidence="3">
    <name type="scientific">Lichtheimia ramosa</name>
    <dbReference type="NCBI Taxonomy" id="688394"/>
    <lineage>
        <taxon>Eukaryota</taxon>
        <taxon>Fungi</taxon>
        <taxon>Fungi incertae sedis</taxon>
        <taxon>Mucoromycota</taxon>
        <taxon>Mucoromycotina</taxon>
        <taxon>Mucoromycetes</taxon>
        <taxon>Mucorales</taxon>
        <taxon>Lichtheimiaceae</taxon>
        <taxon>Lichtheimia</taxon>
    </lineage>
</organism>
<evidence type="ECO:0000256" key="2">
    <source>
        <dbReference type="SAM" id="SignalP"/>
    </source>
</evidence>
<reference evidence="3" key="1">
    <citation type="journal article" date="2014" name="Genome Announc.">
        <title>De novo whole-genome sequence and genome annotation of Lichtheimia ramosa.</title>
        <authorList>
            <person name="Linde J."/>
            <person name="Schwartze V."/>
            <person name="Binder U."/>
            <person name="Lass-Florl C."/>
            <person name="Voigt K."/>
            <person name="Horn F."/>
        </authorList>
    </citation>
    <scope>NUCLEOTIDE SEQUENCE</scope>
    <source>
        <strain evidence="3">JMRC FSU:6197</strain>
    </source>
</reference>
<name>A0A077WFZ6_9FUNG</name>
<evidence type="ECO:0000313" key="3">
    <source>
        <dbReference type="EMBL" id="CDS06531.1"/>
    </source>
</evidence>